<dbReference type="PANTHER" id="PTHR30511:SF0">
    <property type="entry name" value="ALANINE RACEMASE, CATABOLIC-RELATED"/>
    <property type="match status" value="1"/>
</dbReference>
<dbReference type="Pfam" id="PF00842">
    <property type="entry name" value="Ala_racemase_C"/>
    <property type="match status" value="1"/>
</dbReference>
<protein>
    <recommendedName>
        <fullName evidence="5">Alanine racemase</fullName>
        <ecNumber evidence="5">5.1.1.1</ecNumber>
    </recommendedName>
</protein>
<dbReference type="SUPFAM" id="SSF50621">
    <property type="entry name" value="Alanine racemase C-terminal domain-like"/>
    <property type="match status" value="1"/>
</dbReference>
<feature type="domain" description="Alanine racemase C-terminal" evidence="8">
    <location>
        <begin position="242"/>
        <end position="367"/>
    </location>
</feature>
<comment type="catalytic activity">
    <reaction evidence="1 5">
        <text>L-alanine = D-alanine</text>
        <dbReference type="Rhea" id="RHEA:20249"/>
        <dbReference type="ChEBI" id="CHEBI:57416"/>
        <dbReference type="ChEBI" id="CHEBI:57972"/>
        <dbReference type="EC" id="5.1.1.1"/>
    </reaction>
</comment>
<feature type="active site" description="Proton acceptor; specific for L-alanine" evidence="5">
    <location>
        <position position="263"/>
    </location>
</feature>
<feature type="active site" description="Proton acceptor; specific for D-alanine" evidence="5">
    <location>
        <position position="40"/>
    </location>
</feature>
<dbReference type="GO" id="GO:0005829">
    <property type="term" value="C:cytosol"/>
    <property type="evidence" value="ECO:0007669"/>
    <property type="project" value="TreeGrafter"/>
</dbReference>
<evidence type="ECO:0000256" key="7">
    <source>
        <dbReference type="PIRSR" id="PIRSR600821-52"/>
    </source>
</evidence>
<dbReference type="GO" id="GO:0008784">
    <property type="term" value="F:alanine racemase activity"/>
    <property type="evidence" value="ECO:0007669"/>
    <property type="project" value="UniProtKB-UniRule"/>
</dbReference>
<dbReference type="PANTHER" id="PTHR30511">
    <property type="entry name" value="ALANINE RACEMASE"/>
    <property type="match status" value="1"/>
</dbReference>
<comment type="pathway">
    <text evidence="5">Amino-acid biosynthesis; D-alanine biosynthesis; D-alanine from L-alanine: step 1/1.</text>
</comment>
<dbReference type="RefSeq" id="WP_118095501.1">
    <property type="nucleotide sequence ID" value="NZ_QSIO01000001.1"/>
</dbReference>
<dbReference type="FunFam" id="3.20.20.10:FF:000002">
    <property type="entry name" value="Alanine racemase"/>
    <property type="match status" value="1"/>
</dbReference>
<comment type="caution">
    <text evidence="9">The sequence shown here is derived from an EMBL/GenBank/DDBJ whole genome shotgun (WGS) entry which is preliminary data.</text>
</comment>
<reference evidence="9 10" key="1">
    <citation type="submission" date="2018-08" db="EMBL/GenBank/DDBJ databases">
        <title>A genome reference for cultivated species of the human gut microbiota.</title>
        <authorList>
            <person name="Zou Y."/>
            <person name="Xue W."/>
            <person name="Luo G."/>
        </authorList>
    </citation>
    <scope>NUCLEOTIDE SEQUENCE [LARGE SCALE GENOMIC DNA]</scope>
    <source>
        <strain evidence="9 10">AM33-3BH</strain>
    </source>
</reference>
<evidence type="ECO:0000256" key="5">
    <source>
        <dbReference type="HAMAP-Rule" id="MF_01201"/>
    </source>
</evidence>
<dbReference type="FunFam" id="2.40.37.10:FF:000006">
    <property type="entry name" value="Alanine racemase"/>
    <property type="match status" value="1"/>
</dbReference>
<evidence type="ECO:0000256" key="1">
    <source>
        <dbReference type="ARBA" id="ARBA00000316"/>
    </source>
</evidence>
<evidence type="ECO:0000256" key="6">
    <source>
        <dbReference type="PIRSR" id="PIRSR600821-50"/>
    </source>
</evidence>
<dbReference type="GO" id="GO:0030632">
    <property type="term" value="P:D-alanine biosynthetic process"/>
    <property type="evidence" value="ECO:0007669"/>
    <property type="project" value="UniProtKB-UniRule"/>
</dbReference>
<dbReference type="Gene3D" id="3.20.20.10">
    <property type="entry name" value="Alanine racemase"/>
    <property type="match status" value="1"/>
</dbReference>
<dbReference type="GO" id="GO:0030170">
    <property type="term" value="F:pyridoxal phosphate binding"/>
    <property type="evidence" value="ECO:0007669"/>
    <property type="project" value="UniProtKB-UniRule"/>
</dbReference>
<dbReference type="InterPro" id="IPR020622">
    <property type="entry name" value="Ala_racemase_pyridoxalP-BS"/>
</dbReference>
<dbReference type="InterPro" id="IPR001608">
    <property type="entry name" value="Ala_racemase_N"/>
</dbReference>
<dbReference type="SMART" id="SM01005">
    <property type="entry name" value="Ala_racemase_C"/>
    <property type="match status" value="1"/>
</dbReference>
<dbReference type="AlphaFoldDB" id="A0A414CMN8"/>
<proteinExistence type="inferred from homology"/>
<dbReference type="Gene3D" id="2.40.37.10">
    <property type="entry name" value="Lyase, Ornithine Decarboxylase, Chain A, domain 1"/>
    <property type="match status" value="1"/>
</dbReference>
<feature type="modified residue" description="N6-(pyridoxal phosphate)lysine" evidence="5 6">
    <location>
        <position position="40"/>
    </location>
</feature>
<keyword evidence="3 5" id="KW-0663">Pyridoxal phosphate</keyword>
<evidence type="ECO:0000256" key="4">
    <source>
        <dbReference type="ARBA" id="ARBA00023235"/>
    </source>
</evidence>
<name>A0A414CMN8_STRPA</name>
<keyword evidence="4 5" id="KW-0413">Isomerase</keyword>
<dbReference type="InterPro" id="IPR011079">
    <property type="entry name" value="Ala_racemase_C"/>
</dbReference>
<organism evidence="9 10">
    <name type="scientific">Streptococcus parasanguinis</name>
    <dbReference type="NCBI Taxonomy" id="1318"/>
    <lineage>
        <taxon>Bacteria</taxon>
        <taxon>Bacillati</taxon>
        <taxon>Bacillota</taxon>
        <taxon>Bacilli</taxon>
        <taxon>Lactobacillales</taxon>
        <taxon>Streptococcaceae</taxon>
        <taxon>Streptococcus</taxon>
    </lineage>
</organism>
<comment type="similarity">
    <text evidence="5">Belongs to the alanine racemase family.</text>
</comment>
<sequence>MKASKHRPTVARVDLDAIAFNVQQVSDHIPSQALKYAVVKANAYGHGVVAVTKKLAPQVDAFCVSNMDEALEIREEGLQHPILILGVVPSETVNLAKEHDIRLTVASLAWLEQLLGQEADLSGLKVHIKVDSGMGRIGFRTIEEIKEAERLLLAAGAEIEGIFTHFATADEADDRKFQAQYQFFKEVLAALETLPPIVHASNSATSLWHADTIFTAVRLGDVMYGLNPSGSVLALPYEIKPALSLVSELVHVKQLEAGQDIGYGATYTTEEPQWIGTIPIGYADGWIREMQNFHVLIKGEFCPIVGRVSMDQITVRLPEELPLGTKVTLIGREGEKEITATEVAEYRGTINYEVVCLLSDRIPRDYTGEE</sequence>
<comment type="cofactor">
    <cofactor evidence="2 5 6">
        <name>pyridoxal 5'-phosphate</name>
        <dbReference type="ChEBI" id="CHEBI:597326"/>
    </cofactor>
</comment>
<feature type="binding site" evidence="5 7">
    <location>
        <position position="310"/>
    </location>
    <ligand>
        <name>substrate</name>
    </ligand>
</feature>
<dbReference type="InterPro" id="IPR029066">
    <property type="entry name" value="PLP-binding_barrel"/>
</dbReference>
<dbReference type="SUPFAM" id="SSF51419">
    <property type="entry name" value="PLP-binding barrel"/>
    <property type="match status" value="1"/>
</dbReference>
<dbReference type="PRINTS" id="PR00992">
    <property type="entry name" value="ALARACEMASE"/>
</dbReference>
<dbReference type="NCBIfam" id="TIGR00492">
    <property type="entry name" value="alr"/>
    <property type="match status" value="1"/>
</dbReference>
<dbReference type="UniPathway" id="UPA00042">
    <property type="reaction ID" value="UER00497"/>
</dbReference>
<dbReference type="EMBL" id="QSIO01000001">
    <property type="protein sequence ID" value="RHC96284.1"/>
    <property type="molecule type" value="Genomic_DNA"/>
</dbReference>
<evidence type="ECO:0000256" key="2">
    <source>
        <dbReference type="ARBA" id="ARBA00001933"/>
    </source>
</evidence>
<dbReference type="PROSITE" id="PS00395">
    <property type="entry name" value="ALANINE_RACEMASE"/>
    <property type="match status" value="1"/>
</dbReference>
<dbReference type="Proteomes" id="UP000285773">
    <property type="component" value="Unassembled WGS sequence"/>
</dbReference>
<feature type="binding site" evidence="5 7">
    <location>
        <position position="136"/>
    </location>
    <ligand>
        <name>substrate</name>
    </ligand>
</feature>
<dbReference type="InterPro" id="IPR000821">
    <property type="entry name" value="Ala_racemase"/>
</dbReference>
<dbReference type="InterPro" id="IPR009006">
    <property type="entry name" value="Ala_racemase/Decarboxylase_C"/>
</dbReference>
<dbReference type="GO" id="GO:0009252">
    <property type="term" value="P:peptidoglycan biosynthetic process"/>
    <property type="evidence" value="ECO:0007669"/>
    <property type="project" value="TreeGrafter"/>
</dbReference>
<evidence type="ECO:0000313" key="10">
    <source>
        <dbReference type="Proteomes" id="UP000285773"/>
    </source>
</evidence>
<accession>A0A414CMN8</accession>
<evidence type="ECO:0000256" key="3">
    <source>
        <dbReference type="ARBA" id="ARBA00022898"/>
    </source>
</evidence>
<evidence type="ECO:0000313" key="9">
    <source>
        <dbReference type="EMBL" id="RHC96284.1"/>
    </source>
</evidence>
<comment type="function">
    <text evidence="5">Catalyzes the interconversion of L-alanine and D-alanine. May also act on other amino acids.</text>
</comment>
<gene>
    <name evidence="9" type="ORF">DW820_03940</name>
</gene>
<dbReference type="HAMAP" id="MF_01201">
    <property type="entry name" value="Ala_racemase"/>
    <property type="match status" value="1"/>
</dbReference>
<evidence type="ECO:0000259" key="8">
    <source>
        <dbReference type="SMART" id="SM01005"/>
    </source>
</evidence>
<dbReference type="Pfam" id="PF01168">
    <property type="entry name" value="Ala_racemase_N"/>
    <property type="match status" value="1"/>
</dbReference>
<dbReference type="CDD" id="cd00430">
    <property type="entry name" value="PLPDE_III_AR"/>
    <property type="match status" value="1"/>
</dbReference>
<dbReference type="EC" id="5.1.1.1" evidence="5"/>